<feature type="transmembrane region" description="Helical" evidence="4">
    <location>
        <begin position="86"/>
        <end position="107"/>
    </location>
</feature>
<dbReference type="InterPro" id="IPR011701">
    <property type="entry name" value="MFS"/>
</dbReference>
<feature type="transmembrane region" description="Helical" evidence="4">
    <location>
        <begin position="669"/>
        <end position="689"/>
    </location>
</feature>
<keyword evidence="4" id="KW-0812">Transmembrane</keyword>
<dbReference type="GO" id="GO:0022857">
    <property type="term" value="F:transmembrane transporter activity"/>
    <property type="evidence" value="ECO:0007669"/>
    <property type="project" value="InterPro"/>
</dbReference>
<evidence type="ECO:0000256" key="3">
    <source>
        <dbReference type="SAM" id="MobiDB-lite"/>
    </source>
</evidence>
<evidence type="ECO:0000313" key="7">
    <source>
        <dbReference type="Proteomes" id="UP001149954"/>
    </source>
</evidence>
<dbReference type="Pfam" id="PF20684">
    <property type="entry name" value="Fung_rhodopsin"/>
    <property type="match status" value="1"/>
</dbReference>
<evidence type="ECO:0000259" key="5">
    <source>
        <dbReference type="Pfam" id="PF20684"/>
    </source>
</evidence>
<keyword evidence="7" id="KW-1185">Reference proteome</keyword>
<feature type="transmembrane region" description="Helical" evidence="4">
    <location>
        <begin position="453"/>
        <end position="471"/>
    </location>
</feature>
<feature type="transmembrane region" description="Helical" evidence="4">
    <location>
        <begin position="45"/>
        <end position="66"/>
    </location>
</feature>
<feature type="transmembrane region" description="Helical" evidence="4">
    <location>
        <begin position="12"/>
        <end position="33"/>
    </location>
</feature>
<evidence type="ECO:0000256" key="2">
    <source>
        <dbReference type="ARBA" id="ARBA00022475"/>
    </source>
</evidence>
<keyword evidence="4" id="KW-0472">Membrane</keyword>
<feature type="transmembrane region" description="Helical" evidence="4">
    <location>
        <begin position="414"/>
        <end position="433"/>
    </location>
</feature>
<feature type="transmembrane region" description="Helical" evidence="4">
    <location>
        <begin position="119"/>
        <end position="141"/>
    </location>
</feature>
<feature type="transmembrane region" description="Helical" evidence="4">
    <location>
        <begin position="582"/>
        <end position="601"/>
    </location>
</feature>
<dbReference type="Gene3D" id="1.20.1250.20">
    <property type="entry name" value="MFS general substrate transporter like domains"/>
    <property type="match status" value="2"/>
</dbReference>
<organism evidence="6 7">
    <name type="scientific">Penicillium fimorum</name>
    <dbReference type="NCBI Taxonomy" id="1882269"/>
    <lineage>
        <taxon>Eukaryota</taxon>
        <taxon>Fungi</taxon>
        <taxon>Dikarya</taxon>
        <taxon>Ascomycota</taxon>
        <taxon>Pezizomycotina</taxon>
        <taxon>Eurotiomycetes</taxon>
        <taxon>Eurotiomycetidae</taxon>
        <taxon>Eurotiales</taxon>
        <taxon>Aspergillaceae</taxon>
        <taxon>Penicillium</taxon>
    </lineage>
</organism>
<protein>
    <submittedName>
        <fullName evidence="6">Major facilitator superfamily domain general substrate transporter</fullName>
    </submittedName>
</protein>
<feature type="region of interest" description="Disordered" evidence="3">
    <location>
        <begin position="879"/>
        <end position="916"/>
    </location>
</feature>
<proteinExistence type="predicted"/>
<dbReference type="AlphaFoldDB" id="A0A9W9XRN2"/>
<gene>
    <name evidence="6" type="ORF">N7463_005016</name>
</gene>
<dbReference type="GO" id="GO:0005886">
    <property type="term" value="C:plasma membrane"/>
    <property type="evidence" value="ECO:0007669"/>
    <property type="project" value="UniProtKB-SubCell"/>
</dbReference>
<feature type="compositionally biased region" description="Polar residues" evidence="3">
    <location>
        <begin position="906"/>
        <end position="916"/>
    </location>
</feature>
<comment type="subcellular location">
    <subcellularLocation>
        <location evidence="1">Cell inner membrane</location>
        <topology evidence="1">Multi-pass membrane protein</topology>
    </subcellularLocation>
</comment>
<keyword evidence="4" id="KW-1133">Transmembrane helix</keyword>
<dbReference type="PANTHER" id="PTHR43702:SF13">
    <property type="entry name" value="MONOSACCHARIDE TRANSPORTER, PUTATIVE (AFU_ORTHOLOGUE AFUA_4G06630)-RELATED"/>
    <property type="match status" value="1"/>
</dbReference>
<feature type="compositionally biased region" description="Polar residues" evidence="3">
    <location>
        <begin position="372"/>
        <end position="382"/>
    </location>
</feature>
<reference evidence="6" key="2">
    <citation type="journal article" date="2023" name="IMA Fungus">
        <title>Comparative genomic study of the Penicillium genus elucidates a diverse pangenome and 15 lateral gene transfer events.</title>
        <authorList>
            <person name="Petersen C."/>
            <person name="Sorensen T."/>
            <person name="Nielsen M.R."/>
            <person name="Sondergaard T.E."/>
            <person name="Sorensen J.L."/>
            <person name="Fitzpatrick D.A."/>
            <person name="Frisvad J.C."/>
            <person name="Nielsen K.L."/>
        </authorList>
    </citation>
    <scope>NUCLEOTIDE SEQUENCE</scope>
    <source>
        <strain evidence="6">IBT 29495</strain>
    </source>
</reference>
<feature type="region of interest" description="Disordered" evidence="3">
    <location>
        <begin position="826"/>
        <end position="851"/>
    </location>
</feature>
<feature type="transmembrane region" description="Helical" evidence="4">
    <location>
        <begin position="483"/>
        <end position="503"/>
    </location>
</feature>
<feature type="transmembrane region" description="Helical" evidence="4">
    <location>
        <begin position="171"/>
        <end position="189"/>
    </location>
</feature>
<feature type="transmembrane region" description="Helical" evidence="4">
    <location>
        <begin position="724"/>
        <end position="746"/>
    </location>
</feature>
<feature type="transmembrane region" description="Helical" evidence="4">
    <location>
        <begin position="626"/>
        <end position="649"/>
    </location>
</feature>
<accession>A0A9W9XRN2</accession>
<feature type="transmembrane region" description="Helical" evidence="4">
    <location>
        <begin position="758"/>
        <end position="780"/>
    </location>
</feature>
<dbReference type="InterPro" id="IPR050375">
    <property type="entry name" value="MFS_TsgA-like"/>
</dbReference>
<sequence length="916" mass="100241">MKGRQQPTLGVSVTFFSIATIFVALRFISRIFVVRKIGLHDWLMLVAWLINFGFSFSLFFAVQKGLGLHSSDIKPEDELAFNKANYAFTVLYNPALMAVKSSILVFYLTLTRNQKVFRFANYVTIFVVNAAGFALTFVNIFQCSPVSAVFRSDVPAHANCTDIVTLYLSSSPVNIITDIVILLLPMPLLTKIHLPFKQKIILVITFSFGFFVAVVDVVRIAFLQQAAISRSLEVKSIHIQNIGGVDFSWYASLSFMWSVVEVNISIICGCVPSLKPLVTRLVPKLIRDTNDDTSTSSPHGLSVGAAGGSQVAVPHPAAVPGSPESPLPFPSGNEGNKGLQSQLGSMSGGRPSPRDSEPIGILDFLGHPETAPQDTEGGTQTHTSASYAPDITFFDFVNMKNPESMLKLNNRESIAPIALTTLLFFLWGFAYGFLDILNSQFQTIVHLGPWHSLGLHGAYFGGYMIGPLLVGRPVLKIWGFKSTFITGLGIYACGTLIFWPSAVLTSTPAFILSNFIVGFGLAVLETAANPFIALCGPLENSEIRLNISQGVQAVGSVVSPLLAKRVLFKDVQDVVSLVDVQWAYLGIALFDVLLAMAFYYLPIPEASDEDLEELANRRREDNMTKVMGIPVVWLTLGLGIWSQFFYVAGQEVLATSLQRFVIAARPDSSLGPFDFLTIGHTIFAVGRFFAAFAQWFLKPRWILMVSYIGMIVCSVLCMKTTGSAAIVMAMLLYLFESGAFSIIFAISLRGTAQHTKTAAVLMTMAIGGGTFFPFAEYAAYLAHGESYSFCVIIALFCAGAIFPIYLNLVPAVKKQVDPVPNEYLRRHGRRTRTPVDTMHREKDNPSMGGVLSRRRSLVSNPDHLPNLLLPEEVHQNSLARDLSGAQSTSSSSPRVKPSSSRHSGSKQRFSTIINDS</sequence>
<dbReference type="EMBL" id="JAPWDS010000003">
    <property type="protein sequence ID" value="KAJ5502142.1"/>
    <property type="molecule type" value="Genomic_DNA"/>
</dbReference>
<evidence type="ECO:0000256" key="1">
    <source>
        <dbReference type="ARBA" id="ARBA00004429"/>
    </source>
</evidence>
<feature type="transmembrane region" description="Helical" evidence="4">
    <location>
        <begin position="509"/>
        <end position="531"/>
    </location>
</feature>
<feature type="region of interest" description="Disordered" evidence="3">
    <location>
        <begin position="288"/>
        <end position="382"/>
    </location>
</feature>
<dbReference type="PANTHER" id="PTHR43702">
    <property type="entry name" value="L-FUCOSE-PROTON SYMPORTER"/>
    <property type="match status" value="1"/>
</dbReference>
<dbReference type="Pfam" id="PF07690">
    <property type="entry name" value="MFS_1"/>
    <property type="match status" value="1"/>
</dbReference>
<feature type="transmembrane region" description="Helical" evidence="4">
    <location>
        <begin position="701"/>
        <end position="718"/>
    </location>
</feature>
<feature type="transmembrane region" description="Helical" evidence="4">
    <location>
        <begin position="201"/>
        <end position="222"/>
    </location>
</feature>
<evidence type="ECO:0000313" key="6">
    <source>
        <dbReference type="EMBL" id="KAJ5502142.1"/>
    </source>
</evidence>
<reference evidence="6" key="1">
    <citation type="submission" date="2022-12" db="EMBL/GenBank/DDBJ databases">
        <authorList>
            <person name="Petersen C."/>
        </authorList>
    </citation>
    <scope>NUCLEOTIDE SEQUENCE</scope>
    <source>
        <strain evidence="6">IBT 29495</strain>
    </source>
</reference>
<dbReference type="OrthoDB" id="546893at2759"/>
<dbReference type="InterPro" id="IPR049326">
    <property type="entry name" value="Rhodopsin_dom_fungi"/>
</dbReference>
<keyword evidence="2" id="KW-1003">Cell membrane</keyword>
<evidence type="ECO:0000256" key="4">
    <source>
        <dbReference type="SAM" id="Phobius"/>
    </source>
</evidence>
<comment type="caution">
    <text evidence="6">The sequence shown here is derived from an EMBL/GenBank/DDBJ whole genome shotgun (WGS) entry which is preliminary data.</text>
</comment>
<name>A0A9W9XRN2_9EURO</name>
<dbReference type="SUPFAM" id="SSF103473">
    <property type="entry name" value="MFS general substrate transporter"/>
    <property type="match status" value="1"/>
</dbReference>
<feature type="domain" description="Rhodopsin" evidence="5">
    <location>
        <begin position="25"/>
        <end position="279"/>
    </location>
</feature>
<feature type="compositionally biased region" description="Low complexity" evidence="3">
    <location>
        <begin position="887"/>
        <end position="902"/>
    </location>
</feature>
<feature type="transmembrane region" description="Helical" evidence="4">
    <location>
        <begin position="786"/>
        <end position="806"/>
    </location>
</feature>
<dbReference type="InterPro" id="IPR036259">
    <property type="entry name" value="MFS_trans_sf"/>
</dbReference>
<feature type="compositionally biased region" description="Low complexity" evidence="3">
    <location>
        <begin position="338"/>
        <end position="349"/>
    </location>
</feature>
<dbReference type="Proteomes" id="UP001149954">
    <property type="component" value="Unassembled WGS sequence"/>
</dbReference>